<dbReference type="GeneID" id="24093741"/>
<gene>
    <name evidence="1" type="ORF">FIBRA_00835</name>
</gene>
<evidence type="ECO:0000313" key="2">
    <source>
        <dbReference type="Proteomes" id="UP000006352"/>
    </source>
</evidence>
<dbReference type="InParanoid" id="J4GIQ4"/>
<dbReference type="OrthoDB" id="2804412at2759"/>
<organism evidence="1 2">
    <name type="scientific">Fibroporia radiculosa</name>
    <dbReference type="NCBI Taxonomy" id="599839"/>
    <lineage>
        <taxon>Eukaryota</taxon>
        <taxon>Fungi</taxon>
        <taxon>Dikarya</taxon>
        <taxon>Basidiomycota</taxon>
        <taxon>Agaricomycotina</taxon>
        <taxon>Agaricomycetes</taxon>
        <taxon>Polyporales</taxon>
        <taxon>Fibroporiaceae</taxon>
        <taxon>Fibroporia</taxon>
    </lineage>
</organism>
<name>J4GIQ4_9APHY</name>
<dbReference type="AlphaFoldDB" id="J4GIQ4"/>
<reference evidence="1 2" key="1">
    <citation type="journal article" date="2012" name="Appl. Environ. Microbiol.">
        <title>Short-read sequencing for genomic analysis of the brown rot fungus Fibroporia radiculosa.</title>
        <authorList>
            <person name="Tang J.D."/>
            <person name="Perkins A.D."/>
            <person name="Sonstegard T.S."/>
            <person name="Schroeder S.G."/>
            <person name="Burgess S.C."/>
            <person name="Diehl S.V."/>
        </authorList>
    </citation>
    <scope>NUCLEOTIDE SEQUENCE [LARGE SCALE GENOMIC DNA]</scope>
    <source>
        <strain evidence="1 2">TFFH 294</strain>
    </source>
</reference>
<dbReference type="STRING" id="599839.J4GIQ4"/>
<proteinExistence type="predicted"/>
<dbReference type="Proteomes" id="UP000006352">
    <property type="component" value="Unassembled WGS sequence"/>
</dbReference>
<dbReference type="HOGENOM" id="CLU_021108_0_0_1"/>
<accession>J4GIQ4</accession>
<keyword evidence="2" id="KW-1185">Reference proteome</keyword>
<dbReference type="EMBL" id="HE796901">
    <property type="protein sequence ID" value="CCL98830.1"/>
    <property type="molecule type" value="Genomic_DNA"/>
</dbReference>
<evidence type="ECO:0000313" key="1">
    <source>
        <dbReference type="EMBL" id="CCL98830.1"/>
    </source>
</evidence>
<sequence length="258" mass="29351">MPWHAVYADQLRKCKQGHPLWCPDAGRRTSGILVGDVGYLKEGAFYPLFNATLDANDDINTRGVPERYKKFVVKDDLRKEYAKVIDRGPLHSTSLRKLQSCDTTLACGFQCTDKKGALLVIRTPAIQEELRDIDNMKRHMSSHIDSWLDFAKRQRPELKMEDITFVFGFIKTTQWAVAALTKGQNAELSFTGKFTDTEPAFSVEPRGTDFEYRTGPAGRDTQLTMPIDQCVFLHYIKMERLIGFPRCVIVRGERLAAP</sequence>
<dbReference type="RefSeq" id="XP_012178113.1">
    <property type="nucleotide sequence ID" value="XM_012322723.1"/>
</dbReference>
<protein>
    <submittedName>
        <fullName evidence="1">Uncharacterized protein</fullName>
    </submittedName>
</protein>